<evidence type="ECO:0000256" key="10">
    <source>
        <dbReference type="PIRNR" id="PIRNR000804"/>
    </source>
</evidence>
<dbReference type="SUPFAM" id="SSF55979">
    <property type="entry name" value="DNA clamp"/>
    <property type="match status" value="3"/>
</dbReference>
<dbReference type="GO" id="GO:0009360">
    <property type="term" value="C:DNA polymerase III complex"/>
    <property type="evidence" value="ECO:0007669"/>
    <property type="project" value="InterPro"/>
</dbReference>
<comment type="subunit">
    <text evidence="10">Forms a ring-shaped head-to-tail homodimer around DNA.</text>
</comment>
<comment type="subcellular location">
    <subcellularLocation>
        <location evidence="1 10">Cytoplasm</location>
    </subcellularLocation>
</comment>
<dbReference type="InterPro" id="IPR001001">
    <property type="entry name" value="DNA_polIII_beta"/>
</dbReference>
<comment type="function">
    <text evidence="10">Confers DNA tethering and processivity to DNA polymerases and other proteins. Acts as a clamp, forming a ring around DNA (a reaction catalyzed by the clamp-loading complex) which diffuses in an ATP-independent manner freely and bidirectionally along dsDNA. Initially characterized for its ability to contact the catalytic subunit of DNA polymerase III (Pol III), a complex, multichain enzyme responsible for most of the replicative synthesis in bacteria; Pol III exhibits 3'-5' exonuclease proofreading activity. The beta chain is required for initiation of replication as well as for processivity of DNA replication.</text>
</comment>
<dbReference type="InterPro" id="IPR022634">
    <property type="entry name" value="DNA_polIII_beta_N"/>
</dbReference>
<dbReference type="PANTHER" id="PTHR30478">
    <property type="entry name" value="DNA POLYMERASE III SUBUNIT BETA"/>
    <property type="match status" value="1"/>
</dbReference>
<dbReference type="Pfam" id="PF00712">
    <property type="entry name" value="DNA_pol3_beta"/>
    <property type="match status" value="1"/>
</dbReference>
<protein>
    <recommendedName>
        <fullName evidence="3 10">Beta sliding clamp</fullName>
    </recommendedName>
</protein>
<proteinExistence type="inferred from homology"/>
<keyword evidence="8 10" id="KW-0239">DNA-directed DNA polymerase</keyword>
<dbReference type="InterPro" id="IPR022635">
    <property type="entry name" value="DNA_polIII_beta_C"/>
</dbReference>
<dbReference type="SMART" id="SM00480">
    <property type="entry name" value="POL3Bc"/>
    <property type="match status" value="1"/>
</dbReference>
<evidence type="ECO:0000313" key="15">
    <source>
        <dbReference type="Proteomes" id="UP000019184"/>
    </source>
</evidence>
<evidence type="ECO:0000256" key="8">
    <source>
        <dbReference type="ARBA" id="ARBA00022932"/>
    </source>
</evidence>
<keyword evidence="5 10" id="KW-0808">Transferase</keyword>
<gene>
    <name evidence="14" type="primary">dnaN</name>
    <name evidence="14" type="ORF">BN874_230006</name>
</gene>
<evidence type="ECO:0000259" key="11">
    <source>
        <dbReference type="Pfam" id="PF00712"/>
    </source>
</evidence>
<keyword evidence="7 10" id="KW-0235">DNA replication</keyword>
<accession>A0A7U7GCM8</accession>
<evidence type="ECO:0000256" key="5">
    <source>
        <dbReference type="ARBA" id="ARBA00022679"/>
    </source>
</evidence>
<feature type="domain" description="DNA polymerase III beta sliding clamp C-terminal" evidence="13">
    <location>
        <begin position="246"/>
        <end position="365"/>
    </location>
</feature>
<dbReference type="PANTHER" id="PTHR30478:SF0">
    <property type="entry name" value="BETA SLIDING CLAMP"/>
    <property type="match status" value="1"/>
</dbReference>
<dbReference type="Gene3D" id="3.70.10.10">
    <property type="match status" value="1"/>
</dbReference>
<dbReference type="CDD" id="cd00140">
    <property type="entry name" value="beta_clamp"/>
    <property type="match status" value="1"/>
</dbReference>
<sequence>MKLEAKREQLLKPLQHVIGAVERRQTLPILTHVLMTARERDLTLTATDLEVELSVRADLPADTPGAITLPARKLHDILRALPEDGTVTLSIEGEKATVRCGRSRFTLGILPAADFPTLEDLPFEGNIRLPQGTLRSLIERTHFAMAQQDVRYYLNGLLLEVGPGLLRVVATDGHRLAFQELPTEVDVAETRQVIVPRKGVLELMRLLADNDTEVVLKLGANHIRLVLGDIRMTSKLIDGKFPDYQRVIPREGSRVVIADRVALRNALTRTSLVLSDKTQGIRLQMDDWILRTQAQNPEQEEAEEEVEINYSGGPLEIGFNGSYLLDALGALGGELAKLSFADAGSSCLIEEAEGGGGKHVIMPMRL</sequence>
<dbReference type="GO" id="GO:0003677">
    <property type="term" value="F:DNA binding"/>
    <property type="evidence" value="ECO:0007669"/>
    <property type="project" value="UniProtKB-UniRule"/>
</dbReference>
<dbReference type="GO" id="GO:0003887">
    <property type="term" value="F:DNA-directed DNA polymerase activity"/>
    <property type="evidence" value="ECO:0007669"/>
    <property type="project" value="UniProtKB-UniRule"/>
</dbReference>
<dbReference type="RefSeq" id="WP_034432985.1">
    <property type="nucleotide sequence ID" value="NZ_CBTK010000146.1"/>
</dbReference>
<dbReference type="GO" id="GO:0006271">
    <property type="term" value="P:DNA strand elongation involved in DNA replication"/>
    <property type="evidence" value="ECO:0007669"/>
    <property type="project" value="TreeGrafter"/>
</dbReference>
<dbReference type="InterPro" id="IPR046938">
    <property type="entry name" value="DNA_clamp_sf"/>
</dbReference>
<evidence type="ECO:0000313" key="14">
    <source>
        <dbReference type="EMBL" id="CDH45359.1"/>
    </source>
</evidence>
<dbReference type="Proteomes" id="UP000019184">
    <property type="component" value="Unassembled WGS sequence"/>
</dbReference>
<keyword evidence="15" id="KW-1185">Reference proteome</keyword>
<evidence type="ECO:0000259" key="12">
    <source>
        <dbReference type="Pfam" id="PF02767"/>
    </source>
</evidence>
<evidence type="ECO:0000256" key="3">
    <source>
        <dbReference type="ARBA" id="ARBA00021035"/>
    </source>
</evidence>
<feature type="domain" description="DNA polymerase III beta sliding clamp central" evidence="12">
    <location>
        <begin position="129"/>
        <end position="243"/>
    </location>
</feature>
<dbReference type="GO" id="GO:0008408">
    <property type="term" value="F:3'-5' exonuclease activity"/>
    <property type="evidence" value="ECO:0007669"/>
    <property type="project" value="InterPro"/>
</dbReference>
<evidence type="ECO:0000256" key="7">
    <source>
        <dbReference type="ARBA" id="ARBA00022705"/>
    </source>
</evidence>
<keyword evidence="4 10" id="KW-0963">Cytoplasm</keyword>
<evidence type="ECO:0000256" key="9">
    <source>
        <dbReference type="ARBA" id="ARBA00023125"/>
    </source>
</evidence>
<evidence type="ECO:0000256" key="6">
    <source>
        <dbReference type="ARBA" id="ARBA00022695"/>
    </source>
</evidence>
<organism evidence="14 15">
    <name type="scientific">Candidatus Contendobacter odensis Run_B_J11</name>
    <dbReference type="NCBI Taxonomy" id="1400861"/>
    <lineage>
        <taxon>Bacteria</taxon>
        <taxon>Pseudomonadati</taxon>
        <taxon>Pseudomonadota</taxon>
        <taxon>Gammaproteobacteria</taxon>
        <taxon>Candidatus Competibacteraceae</taxon>
        <taxon>Candidatus Contendibacter</taxon>
    </lineage>
</organism>
<dbReference type="GO" id="GO:0005737">
    <property type="term" value="C:cytoplasm"/>
    <property type="evidence" value="ECO:0007669"/>
    <property type="project" value="UniProtKB-SubCell"/>
</dbReference>
<name>A0A7U7GCM8_9GAMM</name>
<evidence type="ECO:0000256" key="2">
    <source>
        <dbReference type="ARBA" id="ARBA00010752"/>
    </source>
</evidence>
<dbReference type="AlphaFoldDB" id="A0A7U7GCM8"/>
<dbReference type="Gene3D" id="3.10.150.10">
    <property type="entry name" value="DNA Polymerase III, subunit A, domain 2"/>
    <property type="match status" value="1"/>
</dbReference>
<feature type="domain" description="DNA polymerase III beta sliding clamp N-terminal" evidence="11">
    <location>
        <begin position="1"/>
        <end position="118"/>
    </location>
</feature>
<dbReference type="PIRSF" id="PIRSF000804">
    <property type="entry name" value="DNA_pol_III_b"/>
    <property type="match status" value="1"/>
</dbReference>
<evidence type="ECO:0000256" key="1">
    <source>
        <dbReference type="ARBA" id="ARBA00004496"/>
    </source>
</evidence>
<evidence type="ECO:0000259" key="13">
    <source>
        <dbReference type="Pfam" id="PF02768"/>
    </source>
</evidence>
<reference evidence="14 15" key="1">
    <citation type="journal article" date="2014" name="ISME J.">
        <title>Candidatus Competibacter-lineage genomes retrieved from metagenomes reveal functional metabolic diversity.</title>
        <authorList>
            <person name="McIlroy S.J."/>
            <person name="Albertsen M."/>
            <person name="Andresen E.K."/>
            <person name="Saunders A.M."/>
            <person name="Kristiansen R."/>
            <person name="Stokholm-Bjerregaard M."/>
            <person name="Nielsen K.L."/>
            <person name="Nielsen P.H."/>
        </authorList>
    </citation>
    <scope>NUCLEOTIDE SEQUENCE [LARGE SCALE GENOMIC DNA]</scope>
    <source>
        <strain evidence="14 15">Run_B_J11</strain>
    </source>
</reference>
<evidence type="ECO:0000256" key="4">
    <source>
        <dbReference type="ARBA" id="ARBA00022490"/>
    </source>
</evidence>
<dbReference type="Pfam" id="PF02768">
    <property type="entry name" value="DNA_pol3_beta_3"/>
    <property type="match status" value="1"/>
</dbReference>
<dbReference type="EMBL" id="CBTK010000146">
    <property type="protein sequence ID" value="CDH45359.1"/>
    <property type="molecule type" value="Genomic_DNA"/>
</dbReference>
<dbReference type="NCBIfam" id="TIGR00663">
    <property type="entry name" value="dnan"/>
    <property type="match status" value="1"/>
</dbReference>
<dbReference type="InterPro" id="IPR022637">
    <property type="entry name" value="DNA_polIII_beta_cen"/>
</dbReference>
<comment type="similarity">
    <text evidence="2 10">Belongs to the beta sliding clamp family.</text>
</comment>
<dbReference type="OrthoDB" id="8421503at2"/>
<keyword evidence="6 10" id="KW-0548">Nucleotidyltransferase</keyword>
<dbReference type="Pfam" id="PF02767">
    <property type="entry name" value="DNA_pol3_beta_2"/>
    <property type="match status" value="1"/>
</dbReference>
<keyword evidence="9" id="KW-0238">DNA-binding</keyword>
<comment type="caution">
    <text evidence="14">The sequence shown here is derived from an EMBL/GenBank/DDBJ whole genome shotgun (WGS) entry which is preliminary data.</text>
</comment>